<evidence type="ECO:0000313" key="2">
    <source>
        <dbReference type="EMBL" id="AKQ63431.1"/>
    </source>
</evidence>
<protein>
    <submittedName>
        <fullName evidence="2">Uncharacterized protein</fullName>
    </submittedName>
</protein>
<proteinExistence type="predicted"/>
<organism evidence="2 3">
    <name type="scientific">Pseudomyxococcus hansupus</name>
    <dbReference type="NCBI Taxonomy" id="1297742"/>
    <lineage>
        <taxon>Bacteria</taxon>
        <taxon>Pseudomonadati</taxon>
        <taxon>Myxococcota</taxon>
        <taxon>Myxococcia</taxon>
        <taxon>Myxococcales</taxon>
        <taxon>Cystobacterineae</taxon>
        <taxon>Myxococcaceae</taxon>
        <taxon>Pseudomyxococcus</taxon>
    </lineage>
</organism>
<accession>A0A0H4WJB7</accession>
<dbReference type="EMBL" id="CP012109">
    <property type="protein sequence ID" value="AKQ63431.1"/>
    <property type="molecule type" value="Genomic_DNA"/>
</dbReference>
<dbReference type="AlphaFoldDB" id="A0A0H4WJB7"/>
<evidence type="ECO:0000313" key="3">
    <source>
        <dbReference type="Proteomes" id="UP000009026"/>
    </source>
</evidence>
<keyword evidence="1" id="KW-0812">Transmembrane</keyword>
<feature type="transmembrane region" description="Helical" evidence="1">
    <location>
        <begin position="12"/>
        <end position="35"/>
    </location>
</feature>
<keyword evidence="3" id="KW-1185">Reference proteome</keyword>
<name>A0A0H4WJB7_9BACT</name>
<dbReference type="KEGG" id="mym:A176_000343"/>
<keyword evidence="1" id="KW-1133">Transmembrane helix</keyword>
<evidence type="ECO:0000256" key="1">
    <source>
        <dbReference type="SAM" id="Phobius"/>
    </source>
</evidence>
<keyword evidence="1" id="KW-0472">Membrane</keyword>
<dbReference type="Proteomes" id="UP000009026">
    <property type="component" value="Chromosome"/>
</dbReference>
<gene>
    <name evidence="2" type="ORF">A176_000343</name>
</gene>
<reference evidence="2 3" key="1">
    <citation type="journal article" date="2016" name="PLoS ONE">
        <title>Complete Genome Sequence and Comparative Genomics of a Novel Myxobacterium Myxococcus hansupus.</title>
        <authorList>
            <person name="Sharma G."/>
            <person name="Narwani T."/>
            <person name="Subramanian S."/>
        </authorList>
    </citation>
    <scope>NUCLEOTIDE SEQUENCE [LARGE SCALE GENOMIC DNA]</scope>
    <source>
        <strain evidence="3">mixupus</strain>
    </source>
</reference>
<sequence length="38" mass="4308">MRFPDENLFDEVVLNLGPLMAMKVVGVVLLLTAYVRPF</sequence>
<dbReference type="PATRIC" id="fig|1297742.4.peg.351"/>
<dbReference type="STRING" id="1297742.A176_000343"/>